<comment type="caution">
    <text evidence="12">The sequence shown here is derived from an EMBL/GenBank/DDBJ whole genome shotgun (WGS) entry which is preliminary data.</text>
</comment>
<dbReference type="SMART" id="SM00448">
    <property type="entry name" value="REC"/>
    <property type="match status" value="1"/>
</dbReference>
<evidence type="ECO:0000256" key="3">
    <source>
        <dbReference type="ARBA" id="ARBA00022553"/>
    </source>
</evidence>
<evidence type="ECO:0000256" key="7">
    <source>
        <dbReference type="ARBA" id="ARBA00023159"/>
    </source>
</evidence>
<proteinExistence type="predicted"/>
<evidence type="ECO:0000259" key="11">
    <source>
        <dbReference type="PROSITE" id="PS50110"/>
    </source>
</evidence>
<dbReference type="Pfam" id="PF20714">
    <property type="entry name" value="HTH_64"/>
    <property type="match status" value="1"/>
</dbReference>
<dbReference type="CDD" id="cd19925">
    <property type="entry name" value="REC_citrate_TCS"/>
    <property type="match status" value="1"/>
</dbReference>
<keyword evidence="6 9" id="KW-0238">DNA-binding</keyword>
<evidence type="ECO:0000256" key="2">
    <source>
        <dbReference type="ARBA" id="ARBA00022490"/>
    </source>
</evidence>
<evidence type="ECO:0000256" key="1">
    <source>
        <dbReference type="ARBA" id="ARBA00004496"/>
    </source>
</evidence>
<reference evidence="13" key="1">
    <citation type="journal article" date="2019" name="Int. J. Syst. Evol. Microbiol.">
        <title>The Global Catalogue of Microorganisms (GCM) 10K type strain sequencing project: providing services to taxonomists for standard genome sequencing and annotation.</title>
        <authorList>
            <consortium name="The Broad Institute Genomics Platform"/>
            <consortium name="The Broad Institute Genome Sequencing Center for Infectious Disease"/>
            <person name="Wu L."/>
            <person name="Ma J."/>
        </authorList>
    </citation>
    <scope>NUCLEOTIDE SEQUENCE [LARGE SCALE GENOMIC DNA]</scope>
    <source>
        <strain evidence="13">CGMCC 1.5362</strain>
    </source>
</reference>
<gene>
    <name evidence="12" type="ORF">GCM10011509_30100</name>
</gene>
<keyword evidence="4 9" id="KW-0902">Two-component regulatory system</keyword>
<keyword evidence="3 10" id="KW-0597">Phosphoprotein</keyword>
<sequence length="225" mass="24470">MIGVLIVDDDYMVARIHEGFVRRCDGFEVVGTAHDPQAALEAAARLQPDLVLLDVFLPGASGLDIIAGLREAAPDMDVIVVTAAREADTVKRAVRGGAVQYLMKPFSQADLQERLEHYRRTHRALAPGVTPEQNDVDRLFATPRHTQAALPKGLSPETLQLVLQVLSEAGGDLSAAETAETAGISRVSARRYLEHLATTGRAEVRLRYGEVGRPERRYSAGPPTR</sequence>
<feature type="modified residue" description="4-aspartylphosphate" evidence="10">
    <location>
        <position position="54"/>
    </location>
</feature>
<evidence type="ECO:0000256" key="9">
    <source>
        <dbReference type="PIRNR" id="PIRNR006171"/>
    </source>
</evidence>
<dbReference type="PROSITE" id="PS50110">
    <property type="entry name" value="RESPONSE_REGULATORY"/>
    <property type="match status" value="1"/>
</dbReference>
<evidence type="ECO:0000256" key="5">
    <source>
        <dbReference type="ARBA" id="ARBA00023015"/>
    </source>
</evidence>
<dbReference type="InterPro" id="IPR001789">
    <property type="entry name" value="Sig_transdc_resp-reg_receiver"/>
</dbReference>
<evidence type="ECO:0000313" key="13">
    <source>
        <dbReference type="Proteomes" id="UP000662111"/>
    </source>
</evidence>
<keyword evidence="8 9" id="KW-0804">Transcription</keyword>
<evidence type="ECO:0000256" key="6">
    <source>
        <dbReference type="ARBA" id="ARBA00023125"/>
    </source>
</evidence>
<dbReference type="Pfam" id="PF00072">
    <property type="entry name" value="Response_reg"/>
    <property type="match status" value="1"/>
</dbReference>
<dbReference type="PANTHER" id="PTHR45526:SF1">
    <property type="entry name" value="TRANSCRIPTIONAL REGULATORY PROTEIN DCUR-RELATED"/>
    <property type="match status" value="1"/>
</dbReference>
<evidence type="ECO:0000256" key="8">
    <source>
        <dbReference type="ARBA" id="ARBA00023163"/>
    </source>
</evidence>
<dbReference type="RefSeq" id="WP_022922267.1">
    <property type="nucleotide sequence ID" value="NZ_BMLB01000007.1"/>
</dbReference>
<dbReference type="Proteomes" id="UP000662111">
    <property type="component" value="Unassembled WGS sequence"/>
</dbReference>
<accession>A0ABQ2FCS6</accession>
<dbReference type="PIRSF" id="PIRSF006171">
    <property type="entry name" value="RR_citrat_malat"/>
    <property type="match status" value="1"/>
</dbReference>
<evidence type="ECO:0000256" key="4">
    <source>
        <dbReference type="ARBA" id="ARBA00023012"/>
    </source>
</evidence>
<keyword evidence="7 9" id="KW-0010">Activator</keyword>
<dbReference type="PANTHER" id="PTHR45526">
    <property type="entry name" value="TRANSCRIPTIONAL REGULATORY PROTEIN DPIA"/>
    <property type="match status" value="1"/>
</dbReference>
<keyword evidence="5 9" id="KW-0805">Transcription regulation</keyword>
<name>A0ABQ2FCS6_9MICO</name>
<feature type="domain" description="Response regulatory" evidence="11">
    <location>
        <begin position="3"/>
        <end position="119"/>
    </location>
</feature>
<dbReference type="InterPro" id="IPR011006">
    <property type="entry name" value="CheY-like_superfamily"/>
</dbReference>
<keyword evidence="2 9" id="KW-0963">Cytoplasm</keyword>
<dbReference type="SUPFAM" id="SSF52172">
    <property type="entry name" value="CheY-like"/>
    <property type="match status" value="1"/>
</dbReference>
<dbReference type="InterPro" id="IPR024187">
    <property type="entry name" value="Sig_transdc_resp-reg_cit/mal"/>
</dbReference>
<dbReference type="Gene3D" id="3.40.50.2300">
    <property type="match status" value="1"/>
</dbReference>
<evidence type="ECO:0000256" key="10">
    <source>
        <dbReference type="PROSITE-ProRule" id="PRU00169"/>
    </source>
</evidence>
<comment type="subcellular location">
    <subcellularLocation>
        <location evidence="1 9">Cytoplasm</location>
    </subcellularLocation>
</comment>
<dbReference type="InterPro" id="IPR048714">
    <property type="entry name" value="DpiA-like_HTH"/>
</dbReference>
<evidence type="ECO:0000313" key="12">
    <source>
        <dbReference type="EMBL" id="GGK79571.1"/>
    </source>
</evidence>
<keyword evidence="13" id="KW-1185">Reference proteome</keyword>
<protein>
    <recommendedName>
        <fullName evidence="9">Transcriptional regulatory protein</fullName>
    </recommendedName>
</protein>
<organism evidence="12 13">
    <name type="scientific">Ornithinimicrobium pekingense</name>
    <dbReference type="NCBI Taxonomy" id="384677"/>
    <lineage>
        <taxon>Bacteria</taxon>
        <taxon>Bacillati</taxon>
        <taxon>Actinomycetota</taxon>
        <taxon>Actinomycetes</taxon>
        <taxon>Micrococcales</taxon>
        <taxon>Ornithinimicrobiaceae</taxon>
        <taxon>Ornithinimicrobium</taxon>
    </lineage>
</organism>
<dbReference type="InterPro" id="IPR051271">
    <property type="entry name" value="2C-system_Tx_regulators"/>
</dbReference>
<dbReference type="EMBL" id="BMLB01000007">
    <property type="protein sequence ID" value="GGK79571.1"/>
    <property type="molecule type" value="Genomic_DNA"/>
</dbReference>